<reference evidence="2 3" key="1">
    <citation type="journal article" date="2019" name="Int. J. Syst. Evol. Microbiol.">
        <title>The Global Catalogue of Microorganisms (GCM) 10K type strain sequencing project: providing services to taxonomists for standard genome sequencing and annotation.</title>
        <authorList>
            <consortium name="The Broad Institute Genomics Platform"/>
            <consortium name="The Broad Institute Genome Sequencing Center for Infectious Disease"/>
            <person name="Wu L."/>
            <person name="Ma J."/>
        </authorList>
    </citation>
    <scope>NUCLEOTIDE SEQUENCE [LARGE SCALE GENOMIC DNA]</scope>
    <source>
        <strain evidence="2 3">XZYJT29</strain>
    </source>
</reference>
<dbReference type="Pfam" id="PF25788">
    <property type="entry name" value="Ig_Rha78A_N"/>
    <property type="match status" value="1"/>
</dbReference>
<name>A0ABD5Y6M8_9EURY</name>
<sequence>MGTASDDGVPAPTALGVEYERAPENVDPAGAPRFSWRLPTDRRDSRQTAYRLVVGRDRDAVAAGRGDLWDSGEVDSRRATNVAYDGPALAADATYYWSVKVWTDEGEPGEGESAWADPEPFSTALAPEDWRGEWIAHQPGVGDTNGWRSRWRDPDAGGEAWVQVDLGASRDLAEVALHPADPVTVVRTPDGYAAASSWRGGPARGVRLPRRLPRRGRRRPGVRIGDRGRRTRGGFR</sequence>
<dbReference type="AlphaFoldDB" id="A0ABD5Y6M8"/>
<dbReference type="Proteomes" id="UP001596432">
    <property type="component" value="Unassembled WGS sequence"/>
</dbReference>
<dbReference type="EMBL" id="JBHTAS010000003">
    <property type="protein sequence ID" value="MFC7143067.1"/>
    <property type="molecule type" value="Genomic_DNA"/>
</dbReference>
<dbReference type="InterPro" id="IPR016007">
    <property type="entry name" value="Alpha_rhamnosid"/>
</dbReference>
<gene>
    <name evidence="2" type="ORF">ACFQMA_25035</name>
</gene>
<feature type="region of interest" description="Disordered" evidence="1">
    <location>
        <begin position="213"/>
        <end position="236"/>
    </location>
</feature>
<dbReference type="Gene3D" id="2.60.40.10">
    <property type="entry name" value="Immunoglobulins"/>
    <property type="match status" value="1"/>
</dbReference>
<dbReference type="InterPro" id="IPR013783">
    <property type="entry name" value="Ig-like_fold"/>
</dbReference>
<keyword evidence="3" id="KW-1185">Reference proteome</keyword>
<dbReference type="PANTHER" id="PTHR33307:SF6">
    <property type="entry name" value="ALPHA-RHAMNOSIDASE (EUROFUNG)-RELATED"/>
    <property type="match status" value="1"/>
</dbReference>
<dbReference type="RefSeq" id="WP_382261964.1">
    <property type="nucleotide sequence ID" value="NZ_JBHTAS010000003.1"/>
</dbReference>
<organism evidence="2 3">
    <name type="scientific">Halosimplex aquaticum</name>
    <dbReference type="NCBI Taxonomy" id="3026162"/>
    <lineage>
        <taxon>Archaea</taxon>
        <taxon>Methanobacteriati</taxon>
        <taxon>Methanobacteriota</taxon>
        <taxon>Stenosarchaea group</taxon>
        <taxon>Halobacteria</taxon>
        <taxon>Halobacteriales</taxon>
        <taxon>Haloarculaceae</taxon>
        <taxon>Halosimplex</taxon>
    </lineage>
</organism>
<feature type="region of interest" description="Disordered" evidence="1">
    <location>
        <begin position="1"/>
        <end position="34"/>
    </location>
</feature>
<proteinExistence type="predicted"/>
<dbReference type="PANTHER" id="PTHR33307">
    <property type="entry name" value="ALPHA-RHAMNOSIDASE (EUROFUNG)"/>
    <property type="match status" value="1"/>
</dbReference>
<evidence type="ECO:0000256" key="1">
    <source>
        <dbReference type="SAM" id="MobiDB-lite"/>
    </source>
</evidence>
<comment type="caution">
    <text evidence="2">The sequence shown here is derived from an EMBL/GenBank/DDBJ whole genome shotgun (WGS) entry which is preliminary data.</text>
</comment>
<protein>
    <recommendedName>
        <fullName evidence="4">Alpha-L-rhamnosidase</fullName>
    </recommendedName>
</protein>
<evidence type="ECO:0000313" key="3">
    <source>
        <dbReference type="Proteomes" id="UP001596432"/>
    </source>
</evidence>
<accession>A0ABD5Y6M8</accession>
<evidence type="ECO:0008006" key="4">
    <source>
        <dbReference type="Google" id="ProtNLM"/>
    </source>
</evidence>
<evidence type="ECO:0000313" key="2">
    <source>
        <dbReference type="EMBL" id="MFC7143067.1"/>
    </source>
</evidence>